<dbReference type="EMBL" id="VSSQ01000409">
    <property type="protein sequence ID" value="MPL93947.1"/>
    <property type="molecule type" value="Genomic_DNA"/>
</dbReference>
<feature type="transmembrane region" description="Helical" evidence="1">
    <location>
        <begin position="75"/>
        <end position="96"/>
    </location>
</feature>
<dbReference type="PIRSF" id="PIRSF016661">
    <property type="entry name" value="BioY"/>
    <property type="match status" value="1"/>
</dbReference>
<keyword evidence="1" id="KW-0812">Transmembrane</keyword>
<evidence type="ECO:0000313" key="2">
    <source>
        <dbReference type="EMBL" id="MPL93947.1"/>
    </source>
</evidence>
<dbReference type="AlphaFoldDB" id="A0A644VRP1"/>
<sequence length="188" mass="20234">MKIREMLLSGIFTALVIISSYIVIPIGPVPHTLQPLIVMLSGFLLGPKWGPISIITWIILGCLGLPVFNQGQAGAVMLLGPTGGFIVGFVVCSWLVGKFTSNDLQAAFIKNFAYLAFAMIICYVIGLVGFKLSFEYFLQKPMSWEKSMLLSIAPFLPFDIIKAAIAAYVGAKVRKALLAAGLFSAAKG</sequence>
<organism evidence="2">
    <name type="scientific">bioreactor metagenome</name>
    <dbReference type="NCBI Taxonomy" id="1076179"/>
    <lineage>
        <taxon>unclassified sequences</taxon>
        <taxon>metagenomes</taxon>
        <taxon>ecological metagenomes</taxon>
    </lineage>
</organism>
<gene>
    <name evidence="2" type="primary">bioY_6</name>
    <name evidence="2" type="ORF">SDC9_40095</name>
</gene>
<feature type="transmembrane region" description="Helical" evidence="1">
    <location>
        <begin position="149"/>
        <end position="169"/>
    </location>
</feature>
<proteinExistence type="predicted"/>
<dbReference type="GO" id="GO:0015225">
    <property type="term" value="F:biotin transmembrane transporter activity"/>
    <property type="evidence" value="ECO:0007669"/>
    <property type="project" value="InterPro"/>
</dbReference>
<dbReference type="InterPro" id="IPR003784">
    <property type="entry name" value="BioY"/>
</dbReference>
<keyword evidence="1" id="KW-0472">Membrane</keyword>
<evidence type="ECO:0000256" key="1">
    <source>
        <dbReference type="SAM" id="Phobius"/>
    </source>
</evidence>
<name>A0A644VRP1_9ZZZZ</name>
<dbReference type="PANTHER" id="PTHR34295">
    <property type="entry name" value="BIOTIN TRANSPORTER BIOY"/>
    <property type="match status" value="1"/>
</dbReference>
<dbReference type="PANTHER" id="PTHR34295:SF1">
    <property type="entry name" value="BIOTIN TRANSPORTER BIOY"/>
    <property type="match status" value="1"/>
</dbReference>
<dbReference type="Pfam" id="PF02632">
    <property type="entry name" value="BioY"/>
    <property type="match status" value="1"/>
</dbReference>
<protein>
    <submittedName>
        <fullName evidence="2">Biotin transporter BioY</fullName>
    </submittedName>
</protein>
<feature type="transmembrane region" description="Helical" evidence="1">
    <location>
        <begin position="108"/>
        <end position="128"/>
    </location>
</feature>
<dbReference type="Gene3D" id="1.10.1760.20">
    <property type="match status" value="1"/>
</dbReference>
<dbReference type="GO" id="GO:0005886">
    <property type="term" value="C:plasma membrane"/>
    <property type="evidence" value="ECO:0007669"/>
    <property type="project" value="InterPro"/>
</dbReference>
<comment type="caution">
    <text evidence="2">The sequence shown here is derived from an EMBL/GenBank/DDBJ whole genome shotgun (WGS) entry which is preliminary data.</text>
</comment>
<feature type="transmembrane region" description="Helical" evidence="1">
    <location>
        <begin position="7"/>
        <end position="29"/>
    </location>
</feature>
<feature type="transmembrane region" description="Helical" evidence="1">
    <location>
        <begin position="49"/>
        <end position="68"/>
    </location>
</feature>
<keyword evidence="1" id="KW-1133">Transmembrane helix</keyword>
<reference evidence="2" key="1">
    <citation type="submission" date="2019-08" db="EMBL/GenBank/DDBJ databases">
        <authorList>
            <person name="Kucharzyk K."/>
            <person name="Murdoch R.W."/>
            <person name="Higgins S."/>
            <person name="Loffler F."/>
        </authorList>
    </citation>
    <scope>NUCLEOTIDE SEQUENCE</scope>
</reference>
<accession>A0A644VRP1</accession>